<protein>
    <submittedName>
        <fullName evidence="1">Uncharacterized protein</fullName>
    </submittedName>
</protein>
<comment type="caution">
    <text evidence="1">The sequence shown here is derived from an EMBL/GenBank/DDBJ whole genome shotgun (WGS) entry which is preliminary data.</text>
</comment>
<gene>
    <name evidence="1" type="ORF">N5A92_17635</name>
</gene>
<name>A0ABT2LQN0_9HYPH</name>
<reference evidence="1 2" key="1">
    <citation type="submission" date="2022-09" db="EMBL/GenBank/DDBJ databases">
        <title>Chelativorans salina sp. nov., a novel slightly halophilic bacterium isolated from a saline lake sediment enrichment.</title>
        <authorList>
            <person name="Gao L."/>
            <person name="Fang B.-Z."/>
            <person name="Li W.-J."/>
        </authorList>
    </citation>
    <scope>NUCLEOTIDE SEQUENCE [LARGE SCALE GENOMIC DNA]</scope>
    <source>
        <strain evidence="1 2">EGI FJ00035</strain>
    </source>
</reference>
<evidence type="ECO:0000313" key="1">
    <source>
        <dbReference type="EMBL" id="MCT7376855.1"/>
    </source>
</evidence>
<organism evidence="1 2">
    <name type="scientific">Chelativorans salis</name>
    <dbReference type="NCBI Taxonomy" id="2978478"/>
    <lineage>
        <taxon>Bacteria</taxon>
        <taxon>Pseudomonadati</taxon>
        <taxon>Pseudomonadota</taxon>
        <taxon>Alphaproteobacteria</taxon>
        <taxon>Hyphomicrobiales</taxon>
        <taxon>Phyllobacteriaceae</taxon>
        <taxon>Chelativorans</taxon>
    </lineage>
</organism>
<dbReference type="Proteomes" id="UP001320831">
    <property type="component" value="Unassembled WGS sequence"/>
</dbReference>
<sequence length="55" mass="5779">MVDIRKARGSGSLRETAGRRMVSGSSVVAGNVCLREVAKLASTADMVRKIVVAFA</sequence>
<accession>A0ABT2LQN0</accession>
<dbReference type="RefSeq" id="WP_260905079.1">
    <property type="nucleotide sequence ID" value="NZ_JAOCZP010000005.1"/>
</dbReference>
<dbReference type="EMBL" id="JAOCZP010000005">
    <property type="protein sequence ID" value="MCT7376855.1"/>
    <property type="molecule type" value="Genomic_DNA"/>
</dbReference>
<keyword evidence="2" id="KW-1185">Reference proteome</keyword>
<proteinExistence type="predicted"/>
<evidence type="ECO:0000313" key="2">
    <source>
        <dbReference type="Proteomes" id="UP001320831"/>
    </source>
</evidence>